<keyword evidence="2" id="KW-1185">Reference proteome</keyword>
<proteinExistence type="predicted"/>
<organism evidence="1 2">
    <name type="scientific">Scytonema hofmannii PCC 7110</name>
    <dbReference type="NCBI Taxonomy" id="128403"/>
    <lineage>
        <taxon>Bacteria</taxon>
        <taxon>Bacillati</taxon>
        <taxon>Cyanobacteriota</taxon>
        <taxon>Cyanophyceae</taxon>
        <taxon>Nostocales</taxon>
        <taxon>Scytonemataceae</taxon>
        <taxon>Scytonema</taxon>
    </lineage>
</organism>
<sequence length="262" mass="28614">MVKSKSSAKREPLRLLSYGQSVSTPTGLAAVGGLALGTLSLLLQIINYGATSTLARKEAPSLVQLENGDTIPVKAVEPKERSKEVIKKFVSNSMVKMFNWDGLITSVDNNGDSITNPDKGVEIKTEKGGYGKVTTKAWEAAFALSEKQDFRASFLKKLTEITPSGIFSGNMQMTLVPRYISDPRKIKEGKWEIDLIATLVRFDRDDNSGNGIAFNKTITVEAVSTPQSPPDDTTELAKKIYNIRQAGLEITEIVDTSLIKKN</sequence>
<protein>
    <submittedName>
        <fullName evidence="1">Uncharacterized protein</fullName>
    </submittedName>
</protein>
<gene>
    <name evidence="1" type="ORF">WA1_49200</name>
</gene>
<name>A0A139WQL3_9CYAN</name>
<dbReference type="RefSeq" id="WP_017741171.1">
    <property type="nucleotide sequence ID" value="NZ_KQ976355.1"/>
</dbReference>
<dbReference type="AlphaFoldDB" id="A0A139WQL3"/>
<dbReference type="Proteomes" id="UP000076925">
    <property type="component" value="Unassembled WGS sequence"/>
</dbReference>
<dbReference type="OrthoDB" id="494834at2"/>
<evidence type="ECO:0000313" key="2">
    <source>
        <dbReference type="Proteomes" id="UP000076925"/>
    </source>
</evidence>
<dbReference type="STRING" id="128403.WA1_49200"/>
<accession>A0A139WQL3</accession>
<reference evidence="1 2" key="1">
    <citation type="journal article" date="2013" name="Genome Biol. Evol.">
        <title>Genomes of Stigonematalean cyanobacteria (subsection V) and the evolution of oxygenic photosynthesis from prokaryotes to plastids.</title>
        <authorList>
            <person name="Dagan T."/>
            <person name="Roettger M."/>
            <person name="Stucken K."/>
            <person name="Landan G."/>
            <person name="Koch R."/>
            <person name="Major P."/>
            <person name="Gould S.B."/>
            <person name="Goremykin V.V."/>
            <person name="Rippka R."/>
            <person name="Tandeau de Marsac N."/>
            <person name="Gugger M."/>
            <person name="Lockhart P.J."/>
            <person name="Allen J.F."/>
            <person name="Brune I."/>
            <person name="Maus I."/>
            <person name="Puhler A."/>
            <person name="Martin W.F."/>
        </authorList>
    </citation>
    <scope>NUCLEOTIDE SEQUENCE [LARGE SCALE GENOMIC DNA]</scope>
    <source>
        <strain evidence="1 2">PCC 7110</strain>
    </source>
</reference>
<comment type="caution">
    <text evidence="1">The sequence shown here is derived from an EMBL/GenBank/DDBJ whole genome shotgun (WGS) entry which is preliminary data.</text>
</comment>
<evidence type="ECO:0000313" key="1">
    <source>
        <dbReference type="EMBL" id="KYC34720.1"/>
    </source>
</evidence>
<dbReference type="EMBL" id="ANNX02000064">
    <property type="protein sequence ID" value="KYC34720.1"/>
    <property type="molecule type" value="Genomic_DNA"/>
</dbReference>